<proteinExistence type="predicted"/>
<gene>
    <name evidence="1" type="ORF">MRB53_022449</name>
</gene>
<reference evidence="1 2" key="1">
    <citation type="journal article" date="2022" name="Hortic Res">
        <title>A haplotype resolved chromosomal level avocado genome allows analysis of novel avocado genes.</title>
        <authorList>
            <person name="Nath O."/>
            <person name="Fletcher S.J."/>
            <person name="Hayward A."/>
            <person name="Shaw L.M."/>
            <person name="Masouleh A.K."/>
            <person name="Furtado A."/>
            <person name="Henry R.J."/>
            <person name="Mitter N."/>
        </authorList>
    </citation>
    <scope>NUCLEOTIDE SEQUENCE [LARGE SCALE GENOMIC DNA]</scope>
    <source>
        <strain evidence="2">cv. Hass</strain>
    </source>
</reference>
<name>A0ACC2L6H2_PERAE</name>
<evidence type="ECO:0000313" key="2">
    <source>
        <dbReference type="Proteomes" id="UP001234297"/>
    </source>
</evidence>
<sequence>MAAKVRALLVCLICLFIVSMLFSEAEAGRKHGKKSSSKRKANPFSQEETAISYDPIRIGDGVPCNGKNRDNCHKEEQANPYQRPCSKGNHCDRDP</sequence>
<dbReference type="EMBL" id="CM056815">
    <property type="protein sequence ID" value="KAJ8629126.1"/>
    <property type="molecule type" value="Genomic_DNA"/>
</dbReference>
<dbReference type="Proteomes" id="UP001234297">
    <property type="component" value="Chromosome 7"/>
</dbReference>
<organism evidence="1 2">
    <name type="scientific">Persea americana</name>
    <name type="common">Avocado</name>
    <dbReference type="NCBI Taxonomy" id="3435"/>
    <lineage>
        <taxon>Eukaryota</taxon>
        <taxon>Viridiplantae</taxon>
        <taxon>Streptophyta</taxon>
        <taxon>Embryophyta</taxon>
        <taxon>Tracheophyta</taxon>
        <taxon>Spermatophyta</taxon>
        <taxon>Magnoliopsida</taxon>
        <taxon>Magnoliidae</taxon>
        <taxon>Laurales</taxon>
        <taxon>Lauraceae</taxon>
        <taxon>Persea</taxon>
    </lineage>
</organism>
<keyword evidence="2" id="KW-1185">Reference proteome</keyword>
<accession>A0ACC2L6H2</accession>
<evidence type="ECO:0000313" key="1">
    <source>
        <dbReference type="EMBL" id="KAJ8629126.1"/>
    </source>
</evidence>
<protein>
    <submittedName>
        <fullName evidence="1">Uncharacterized protein</fullName>
    </submittedName>
</protein>
<comment type="caution">
    <text evidence="1">The sequence shown here is derived from an EMBL/GenBank/DDBJ whole genome shotgun (WGS) entry which is preliminary data.</text>
</comment>